<evidence type="ECO:0000313" key="1">
    <source>
        <dbReference type="EMBL" id="KKN49416.1"/>
    </source>
</evidence>
<dbReference type="AlphaFoldDB" id="A0A0F9TK76"/>
<dbReference type="EMBL" id="LAZR01001169">
    <property type="protein sequence ID" value="KKN49416.1"/>
    <property type="molecule type" value="Genomic_DNA"/>
</dbReference>
<sequence length="70" mass="8554">MAKDHEGKEYFVDKVYITKDFITDILMRWTDHEKLLEYIWDFARKGIVELDVRKEDNQEIMKIRFTGVNK</sequence>
<name>A0A0F9TK76_9ZZZZ</name>
<reference evidence="1" key="1">
    <citation type="journal article" date="2015" name="Nature">
        <title>Complex archaea that bridge the gap between prokaryotes and eukaryotes.</title>
        <authorList>
            <person name="Spang A."/>
            <person name="Saw J.H."/>
            <person name="Jorgensen S.L."/>
            <person name="Zaremba-Niedzwiedzka K."/>
            <person name="Martijn J."/>
            <person name="Lind A.E."/>
            <person name="van Eijk R."/>
            <person name="Schleper C."/>
            <person name="Guy L."/>
            <person name="Ettema T.J."/>
        </authorList>
    </citation>
    <scope>NUCLEOTIDE SEQUENCE</scope>
</reference>
<proteinExistence type="predicted"/>
<organism evidence="1">
    <name type="scientific">marine sediment metagenome</name>
    <dbReference type="NCBI Taxonomy" id="412755"/>
    <lineage>
        <taxon>unclassified sequences</taxon>
        <taxon>metagenomes</taxon>
        <taxon>ecological metagenomes</taxon>
    </lineage>
</organism>
<comment type="caution">
    <text evidence="1">The sequence shown here is derived from an EMBL/GenBank/DDBJ whole genome shotgun (WGS) entry which is preliminary data.</text>
</comment>
<protein>
    <submittedName>
        <fullName evidence="1">Uncharacterized protein</fullName>
    </submittedName>
</protein>
<gene>
    <name evidence="1" type="ORF">LCGC14_0643060</name>
</gene>
<accession>A0A0F9TK76</accession>